<feature type="chain" id="PRO_5007294088" evidence="1">
    <location>
        <begin position="24"/>
        <end position="58"/>
    </location>
</feature>
<dbReference type="EMBL" id="KQ964794">
    <property type="protein sequence ID" value="KXN65935.1"/>
    <property type="molecule type" value="Genomic_DNA"/>
</dbReference>
<organism evidence="2 3">
    <name type="scientific">Conidiobolus coronatus (strain ATCC 28846 / CBS 209.66 / NRRL 28638)</name>
    <name type="common">Delacroixia coronata</name>
    <dbReference type="NCBI Taxonomy" id="796925"/>
    <lineage>
        <taxon>Eukaryota</taxon>
        <taxon>Fungi</taxon>
        <taxon>Fungi incertae sedis</taxon>
        <taxon>Zoopagomycota</taxon>
        <taxon>Entomophthoromycotina</taxon>
        <taxon>Entomophthoromycetes</taxon>
        <taxon>Entomophthorales</taxon>
        <taxon>Ancylistaceae</taxon>
        <taxon>Conidiobolus</taxon>
    </lineage>
</organism>
<dbReference type="AlphaFoldDB" id="A0A137NT20"/>
<evidence type="ECO:0000256" key="1">
    <source>
        <dbReference type="SAM" id="SignalP"/>
    </source>
</evidence>
<keyword evidence="3" id="KW-1185">Reference proteome</keyword>
<gene>
    <name evidence="2" type="ORF">CONCODRAFT_12343</name>
</gene>
<keyword evidence="1" id="KW-0732">Signal</keyword>
<accession>A0A137NT20</accession>
<reference evidence="2 3" key="1">
    <citation type="journal article" date="2015" name="Genome Biol. Evol.">
        <title>Phylogenomic analyses indicate that early fungi evolved digesting cell walls of algal ancestors of land plants.</title>
        <authorList>
            <person name="Chang Y."/>
            <person name="Wang S."/>
            <person name="Sekimoto S."/>
            <person name="Aerts A.L."/>
            <person name="Choi C."/>
            <person name="Clum A."/>
            <person name="LaButti K.M."/>
            <person name="Lindquist E.A."/>
            <person name="Yee Ngan C."/>
            <person name="Ohm R.A."/>
            <person name="Salamov A.A."/>
            <person name="Grigoriev I.V."/>
            <person name="Spatafora J.W."/>
            <person name="Berbee M.L."/>
        </authorList>
    </citation>
    <scope>NUCLEOTIDE SEQUENCE [LARGE SCALE GENOMIC DNA]</scope>
    <source>
        <strain evidence="2 3">NRRL 28638</strain>
    </source>
</reference>
<name>A0A137NT20_CONC2</name>
<feature type="signal peptide" evidence="1">
    <location>
        <begin position="1"/>
        <end position="23"/>
    </location>
</feature>
<evidence type="ECO:0000313" key="2">
    <source>
        <dbReference type="EMBL" id="KXN65935.1"/>
    </source>
</evidence>
<protein>
    <submittedName>
        <fullName evidence="2">Uncharacterized protein</fullName>
    </submittedName>
</protein>
<proteinExistence type="predicted"/>
<sequence length="58" mass="6255">MASFKALIFTLSAILAVPAGDSADYFVNGIFDPSFRDFANPNADSSALPFWGHMTIEV</sequence>
<dbReference type="Proteomes" id="UP000070444">
    <property type="component" value="Unassembled WGS sequence"/>
</dbReference>
<evidence type="ECO:0000313" key="3">
    <source>
        <dbReference type="Proteomes" id="UP000070444"/>
    </source>
</evidence>